<keyword evidence="3 10" id="KW-1133">Transmembrane helix</keyword>
<evidence type="ECO:0000256" key="2">
    <source>
        <dbReference type="ARBA" id="ARBA00022692"/>
    </source>
</evidence>
<dbReference type="PANTHER" id="PTHR24243:SF224">
    <property type="entry name" value="G-PROTEIN COUPLED RECEPTOR 19-RELATED"/>
    <property type="match status" value="1"/>
</dbReference>
<dbReference type="GO" id="GO:0004930">
    <property type="term" value="F:G protein-coupled receptor activity"/>
    <property type="evidence" value="ECO:0007669"/>
    <property type="project" value="UniProtKB-KW"/>
</dbReference>
<evidence type="ECO:0000256" key="7">
    <source>
        <dbReference type="ARBA" id="ARBA00023224"/>
    </source>
</evidence>
<keyword evidence="6 8" id="KW-0675">Receptor</keyword>
<feature type="transmembrane region" description="Helical" evidence="10">
    <location>
        <begin position="353"/>
        <end position="372"/>
    </location>
</feature>
<feature type="transmembrane region" description="Helical" evidence="10">
    <location>
        <begin position="38"/>
        <end position="67"/>
    </location>
</feature>
<protein>
    <submittedName>
        <fullName evidence="12">Cephalotocin receptor 1</fullName>
    </submittedName>
</protein>
<accession>A0AAV4GSD6</accession>
<dbReference type="Pfam" id="PF00001">
    <property type="entry name" value="7tm_1"/>
    <property type="match status" value="1"/>
</dbReference>
<evidence type="ECO:0000256" key="6">
    <source>
        <dbReference type="ARBA" id="ARBA00023170"/>
    </source>
</evidence>
<dbReference type="InterPro" id="IPR000276">
    <property type="entry name" value="GPCR_Rhodpsn"/>
</dbReference>
<feature type="region of interest" description="Disordered" evidence="9">
    <location>
        <begin position="278"/>
        <end position="317"/>
    </location>
</feature>
<comment type="subcellular location">
    <subcellularLocation>
        <location evidence="1">Membrane</location>
        <topology evidence="1">Multi-pass membrane protein</topology>
    </subcellularLocation>
</comment>
<feature type="transmembrane region" description="Helical" evidence="10">
    <location>
        <begin position="392"/>
        <end position="414"/>
    </location>
</feature>
<feature type="compositionally biased region" description="Basic and acidic residues" evidence="9">
    <location>
        <begin position="305"/>
        <end position="316"/>
    </location>
</feature>
<dbReference type="PROSITE" id="PS00237">
    <property type="entry name" value="G_PROTEIN_RECEP_F1_1"/>
    <property type="match status" value="1"/>
</dbReference>
<comment type="caution">
    <text evidence="12">The sequence shown here is derived from an EMBL/GenBank/DDBJ whole genome shotgun (WGS) entry which is preliminary data.</text>
</comment>
<evidence type="ECO:0000256" key="10">
    <source>
        <dbReference type="SAM" id="Phobius"/>
    </source>
</evidence>
<feature type="transmembrane region" description="Helical" evidence="10">
    <location>
        <begin position="160"/>
        <end position="180"/>
    </location>
</feature>
<sequence length="440" mass="48691">MTAVNSTPPPLTPTRKETIGAIQSNGSDRLLEEENFKFIYQAALPSIVVLSLFFLVGVIGNSLTLYVYDRRVCKGTARLFVQTLAVFDLLHCLVAIPTEIMHLSYYYTFGDLVFACKTLRSLSAFCIIASGMTLMAVAIDRYKKICTPFATQFSLKTSKAVLAAIPAAAALCAFPDFFLYGKQTIPTSRPNLFGSSCLITDYIVDSNDAAVTLLACKLLLFCTGSFVHIVLYALIGHKIYTRTRFRKQNFSAGPRRRADFVFTNIGLPSPSCLRKAAENKNSDELGEGTAATTSSTSNASASNQKNRERSWKKLSEKSVNSGAATSFKGSSLARSTTSLKSQKSLNPNSLRTTLILFCITFVYLLSFLPYAILESIDRPLRPISANTTSKPLFLLLHRSYLINSIANPIIYSFCSKSFRAECYKLFRAERYTASSRAWRH</sequence>
<organism evidence="12 13">
    <name type="scientific">Elysia marginata</name>
    <dbReference type="NCBI Taxonomy" id="1093978"/>
    <lineage>
        <taxon>Eukaryota</taxon>
        <taxon>Metazoa</taxon>
        <taxon>Spiralia</taxon>
        <taxon>Lophotrochozoa</taxon>
        <taxon>Mollusca</taxon>
        <taxon>Gastropoda</taxon>
        <taxon>Heterobranchia</taxon>
        <taxon>Euthyneura</taxon>
        <taxon>Panpulmonata</taxon>
        <taxon>Sacoglossa</taxon>
        <taxon>Placobranchoidea</taxon>
        <taxon>Plakobranchidae</taxon>
        <taxon>Elysia</taxon>
    </lineage>
</organism>
<gene>
    <name evidence="12" type="ORF">ElyMa_002524700</name>
</gene>
<comment type="similarity">
    <text evidence="8">Belongs to the G-protein coupled receptor 1 family.</text>
</comment>
<dbReference type="AlphaFoldDB" id="A0AAV4GSD6"/>
<evidence type="ECO:0000256" key="3">
    <source>
        <dbReference type="ARBA" id="ARBA00022989"/>
    </source>
</evidence>
<dbReference type="Proteomes" id="UP000762676">
    <property type="component" value="Unassembled WGS sequence"/>
</dbReference>
<keyword evidence="7 8" id="KW-0807">Transducer</keyword>
<keyword evidence="5 10" id="KW-0472">Membrane</keyword>
<feature type="transmembrane region" description="Helical" evidence="10">
    <location>
        <begin position="79"/>
        <end position="98"/>
    </location>
</feature>
<dbReference type="SUPFAM" id="SSF81321">
    <property type="entry name" value="Family A G protein-coupled receptor-like"/>
    <property type="match status" value="1"/>
</dbReference>
<keyword evidence="2 8" id="KW-0812">Transmembrane</keyword>
<dbReference type="InterPro" id="IPR017452">
    <property type="entry name" value="GPCR_Rhodpsn_7TM"/>
</dbReference>
<proteinExistence type="inferred from homology"/>
<dbReference type="CDD" id="cd00637">
    <property type="entry name" value="7tm_classA_rhodopsin-like"/>
    <property type="match status" value="1"/>
</dbReference>
<dbReference type="PROSITE" id="PS50262">
    <property type="entry name" value="G_PROTEIN_RECEP_F1_2"/>
    <property type="match status" value="1"/>
</dbReference>
<reference evidence="12 13" key="1">
    <citation type="journal article" date="2021" name="Elife">
        <title>Chloroplast acquisition without the gene transfer in kleptoplastic sea slugs, Plakobranchus ocellatus.</title>
        <authorList>
            <person name="Maeda T."/>
            <person name="Takahashi S."/>
            <person name="Yoshida T."/>
            <person name="Shimamura S."/>
            <person name="Takaki Y."/>
            <person name="Nagai Y."/>
            <person name="Toyoda A."/>
            <person name="Suzuki Y."/>
            <person name="Arimoto A."/>
            <person name="Ishii H."/>
            <person name="Satoh N."/>
            <person name="Nishiyama T."/>
            <person name="Hasebe M."/>
            <person name="Maruyama T."/>
            <person name="Minagawa J."/>
            <person name="Obokata J."/>
            <person name="Shigenobu S."/>
        </authorList>
    </citation>
    <scope>NUCLEOTIDE SEQUENCE [LARGE SCALE GENOMIC DNA]</scope>
</reference>
<dbReference type="EMBL" id="BMAT01005177">
    <property type="protein sequence ID" value="GFR88702.1"/>
    <property type="molecule type" value="Genomic_DNA"/>
</dbReference>
<evidence type="ECO:0000313" key="13">
    <source>
        <dbReference type="Proteomes" id="UP000762676"/>
    </source>
</evidence>
<evidence type="ECO:0000259" key="11">
    <source>
        <dbReference type="PROSITE" id="PS50262"/>
    </source>
</evidence>
<name>A0AAV4GSD6_9GAST</name>
<feature type="compositionally biased region" description="Low complexity" evidence="9">
    <location>
        <begin position="289"/>
        <end position="303"/>
    </location>
</feature>
<feature type="transmembrane region" description="Helical" evidence="10">
    <location>
        <begin position="210"/>
        <end position="235"/>
    </location>
</feature>
<keyword evidence="13" id="KW-1185">Reference proteome</keyword>
<evidence type="ECO:0000256" key="5">
    <source>
        <dbReference type="ARBA" id="ARBA00023136"/>
    </source>
</evidence>
<feature type="transmembrane region" description="Helical" evidence="10">
    <location>
        <begin position="118"/>
        <end position="139"/>
    </location>
</feature>
<evidence type="ECO:0000256" key="1">
    <source>
        <dbReference type="ARBA" id="ARBA00004141"/>
    </source>
</evidence>
<evidence type="ECO:0000256" key="4">
    <source>
        <dbReference type="ARBA" id="ARBA00023040"/>
    </source>
</evidence>
<evidence type="ECO:0000256" key="9">
    <source>
        <dbReference type="SAM" id="MobiDB-lite"/>
    </source>
</evidence>
<dbReference type="GO" id="GO:0005886">
    <property type="term" value="C:plasma membrane"/>
    <property type="evidence" value="ECO:0007669"/>
    <property type="project" value="TreeGrafter"/>
</dbReference>
<dbReference type="PANTHER" id="PTHR24243">
    <property type="entry name" value="G-PROTEIN COUPLED RECEPTOR"/>
    <property type="match status" value="1"/>
</dbReference>
<evidence type="ECO:0000256" key="8">
    <source>
        <dbReference type="RuleBase" id="RU000688"/>
    </source>
</evidence>
<feature type="domain" description="G-protein coupled receptors family 1 profile" evidence="11">
    <location>
        <begin position="60"/>
        <end position="411"/>
    </location>
</feature>
<dbReference type="Gene3D" id="1.20.1070.10">
    <property type="entry name" value="Rhodopsin 7-helix transmembrane proteins"/>
    <property type="match status" value="1"/>
</dbReference>
<dbReference type="PRINTS" id="PR00237">
    <property type="entry name" value="GPCRRHODOPSN"/>
</dbReference>
<evidence type="ECO:0000313" key="12">
    <source>
        <dbReference type="EMBL" id="GFR88702.1"/>
    </source>
</evidence>
<keyword evidence="4 8" id="KW-0297">G-protein coupled receptor</keyword>